<feature type="region of interest" description="Disordered" evidence="9">
    <location>
        <begin position="636"/>
        <end position="663"/>
    </location>
</feature>
<keyword evidence="5" id="KW-0256">Endoplasmic reticulum</keyword>
<dbReference type="PANTHER" id="PTHR19375">
    <property type="entry name" value="HEAT SHOCK PROTEIN 70KDA"/>
    <property type="match status" value="1"/>
</dbReference>
<evidence type="ECO:0000256" key="1">
    <source>
        <dbReference type="ARBA" id="ARBA00004319"/>
    </source>
</evidence>
<accession>A0A6G1SDC4</accession>
<evidence type="ECO:0000313" key="11">
    <source>
        <dbReference type="EMBL" id="MDE48526.1"/>
    </source>
</evidence>
<dbReference type="SUPFAM" id="SSF53067">
    <property type="entry name" value="Actin-like ATPase domain"/>
    <property type="match status" value="2"/>
</dbReference>
<evidence type="ECO:0000256" key="5">
    <source>
        <dbReference type="ARBA" id="ARBA00022824"/>
    </source>
</evidence>
<dbReference type="NCBIfam" id="NF001413">
    <property type="entry name" value="PRK00290.1"/>
    <property type="match status" value="1"/>
</dbReference>
<evidence type="ECO:0000256" key="4">
    <source>
        <dbReference type="ARBA" id="ARBA00022741"/>
    </source>
</evidence>
<dbReference type="Gene3D" id="3.90.640.10">
    <property type="entry name" value="Actin, Chain A, domain 4"/>
    <property type="match status" value="1"/>
</dbReference>
<dbReference type="FunFam" id="2.60.34.10:FF:000002">
    <property type="entry name" value="Heat shock 70 kDa"/>
    <property type="match status" value="1"/>
</dbReference>
<dbReference type="InterPro" id="IPR018181">
    <property type="entry name" value="Heat_shock_70_CS"/>
</dbReference>
<evidence type="ECO:0000256" key="8">
    <source>
        <dbReference type="RuleBase" id="RU003322"/>
    </source>
</evidence>
<proteinExistence type="inferred from homology"/>
<dbReference type="FunFam" id="3.30.420.40:FF:000720">
    <property type="entry name" value="Endoplasmic reticulum chaperone BiP"/>
    <property type="match status" value="1"/>
</dbReference>
<dbReference type="PROSITE" id="PS01036">
    <property type="entry name" value="HSP70_3"/>
    <property type="match status" value="1"/>
</dbReference>
<feature type="compositionally biased region" description="Basic and acidic residues" evidence="9">
    <location>
        <begin position="638"/>
        <end position="663"/>
    </location>
</feature>
<dbReference type="GO" id="GO:0005788">
    <property type="term" value="C:endoplasmic reticulum lumen"/>
    <property type="evidence" value="ECO:0007669"/>
    <property type="project" value="UniProtKB-SubCell"/>
</dbReference>
<dbReference type="FunFam" id="3.90.640.10:FF:000153">
    <property type="entry name" value="Endoplasmic reticulum chaperone BiP"/>
    <property type="match status" value="1"/>
</dbReference>
<name>A0A6G1SDC4_9ACAR</name>
<dbReference type="PROSITE" id="PS00329">
    <property type="entry name" value="HSP70_2"/>
    <property type="match status" value="1"/>
</dbReference>
<feature type="signal peptide" evidence="10">
    <location>
        <begin position="1"/>
        <end position="24"/>
    </location>
</feature>
<dbReference type="SUPFAM" id="SSF100934">
    <property type="entry name" value="Heat shock protein 70kD (HSP70), C-terminal subdomain"/>
    <property type="match status" value="1"/>
</dbReference>
<dbReference type="GO" id="GO:0005524">
    <property type="term" value="F:ATP binding"/>
    <property type="evidence" value="ECO:0007669"/>
    <property type="project" value="UniProtKB-KW"/>
</dbReference>
<dbReference type="InterPro" id="IPR043129">
    <property type="entry name" value="ATPase_NBD"/>
</dbReference>
<dbReference type="FunFam" id="1.20.1270.10:FF:000016">
    <property type="entry name" value="Heat shock protein 70"/>
    <property type="match status" value="1"/>
</dbReference>
<dbReference type="InterPro" id="IPR029048">
    <property type="entry name" value="HSP70_C_sf"/>
</dbReference>
<dbReference type="Gene3D" id="2.60.34.10">
    <property type="entry name" value="Substrate Binding Domain Of DNAk, Chain A, domain 1"/>
    <property type="match status" value="1"/>
</dbReference>
<dbReference type="Gene3D" id="3.30.420.40">
    <property type="match status" value="2"/>
</dbReference>
<dbReference type="InterPro" id="IPR013126">
    <property type="entry name" value="Hsp_70_fam"/>
</dbReference>
<evidence type="ECO:0000256" key="2">
    <source>
        <dbReference type="ARBA" id="ARBA00007381"/>
    </source>
</evidence>
<evidence type="ECO:0000256" key="7">
    <source>
        <dbReference type="ARBA" id="ARBA00048056"/>
    </source>
</evidence>
<dbReference type="Pfam" id="PF00012">
    <property type="entry name" value="HSP70"/>
    <property type="match status" value="1"/>
</dbReference>
<comment type="subcellular location">
    <subcellularLocation>
        <location evidence="1">Endoplasmic reticulum lumen</location>
    </subcellularLocation>
</comment>
<keyword evidence="6 8" id="KW-0067">ATP-binding</keyword>
<dbReference type="GO" id="GO:0030968">
    <property type="term" value="P:endoplasmic reticulum unfolded protein response"/>
    <property type="evidence" value="ECO:0007669"/>
    <property type="project" value="UniProtKB-ARBA"/>
</dbReference>
<evidence type="ECO:0000256" key="10">
    <source>
        <dbReference type="SAM" id="SignalP"/>
    </source>
</evidence>
<feature type="chain" id="PRO_5026240921" evidence="10">
    <location>
        <begin position="25"/>
        <end position="663"/>
    </location>
</feature>
<keyword evidence="3 10" id="KW-0732">Signal</keyword>
<dbReference type="PROSITE" id="PS00297">
    <property type="entry name" value="HSP70_1"/>
    <property type="match status" value="1"/>
</dbReference>
<dbReference type="AlphaFoldDB" id="A0A6G1SDC4"/>
<sequence length="663" mass="73180">MNYKMSLVALLATLYIQTLTGTSASEKKDMGTVIGIDLGTTYSCVGVFKNGQVEIIPNDQGNRITPSVVAFTESGERLIGDAAKNQLTSNPEHTIFDVKRLIGREFDDPTVQHDIKYLPYKVINKNNKPHIQVKVSGQEKVFAPEEISAMVLGKMKEIAEAYLNKNVTHAVVTVPAYFNDAQRQATKDAGAIAGLDVIRIINEPTAAAIAYGVNKKSSGEKNVVVYDLGGGTFDVSLLTIDQGVFEVAATNGDTHLGGEDFDQKVMQHFIKMYQKKTGKDVSKDNRAVQKLRREVERAKRVLSSQPTTTIEIDSFFEGEEFSETLTRARFEDLNMELFKSTLKPVRKVLEDSGLKKEQIHEIVLVGGSTRIPKIKQLVRDFFDGKEPTSGINPDEAVAYGAAVQAGVLSGQDSTSELVLLDVNPLTLGIETVGGVMTKLIGRNTVIPTRKSEIFSTASDNQHTVTIQVYEGERQMTKDNHLLGKFDLTGIPPAPRGVPQIEVTFEIDVNGILKVIAEDKGSGSKQGITITNDHNRLKKEDIERMIHDAEKFADDDKKLRERVEAKNELESYAYSLKTQVNDKEKLGGKLSDEEKTKIEEAAQDAIKWIESNAQADASDMKEKKKELEGIVTPIITKLYNKEGTKPPKDDSSKDDTTSDSHEEL</sequence>
<keyword evidence="4 8" id="KW-0547">Nucleotide-binding</keyword>
<comment type="similarity">
    <text evidence="2 8">Belongs to the heat shock protein 70 family.</text>
</comment>
<dbReference type="EMBL" id="GGYP01003755">
    <property type="protein sequence ID" value="MDE48526.1"/>
    <property type="molecule type" value="Transcribed_RNA"/>
</dbReference>
<protein>
    <submittedName>
        <fullName evidence="11">Glucose-regulated protein</fullName>
    </submittedName>
</protein>
<organism evidence="11">
    <name type="scientific">Aceria tosichella</name>
    <name type="common">wheat curl mite</name>
    <dbReference type="NCBI Taxonomy" id="561515"/>
    <lineage>
        <taxon>Eukaryota</taxon>
        <taxon>Metazoa</taxon>
        <taxon>Ecdysozoa</taxon>
        <taxon>Arthropoda</taxon>
        <taxon>Chelicerata</taxon>
        <taxon>Arachnida</taxon>
        <taxon>Acari</taxon>
        <taxon>Acariformes</taxon>
        <taxon>Trombidiformes</taxon>
        <taxon>Prostigmata</taxon>
        <taxon>Eupodina</taxon>
        <taxon>Eriophyoidea</taxon>
        <taxon>Eriophyidae</taxon>
        <taxon>Eriophyinae</taxon>
        <taxon>Aceriini</taxon>
        <taxon>Aceria</taxon>
    </lineage>
</organism>
<dbReference type="PRINTS" id="PR00301">
    <property type="entry name" value="HEATSHOCK70"/>
</dbReference>
<dbReference type="SUPFAM" id="SSF100920">
    <property type="entry name" value="Heat shock protein 70kD (HSP70), peptide-binding domain"/>
    <property type="match status" value="1"/>
</dbReference>
<evidence type="ECO:0000256" key="3">
    <source>
        <dbReference type="ARBA" id="ARBA00022729"/>
    </source>
</evidence>
<dbReference type="InterPro" id="IPR029047">
    <property type="entry name" value="HSP70_peptide-bd_sf"/>
</dbReference>
<dbReference type="CDD" id="cd10241">
    <property type="entry name" value="ASKHA_NBD_HSP70_BiP"/>
    <property type="match status" value="1"/>
</dbReference>
<comment type="catalytic activity">
    <reaction evidence="7">
        <text>ATP + H2O = ADP + phosphate + H(+)</text>
        <dbReference type="Rhea" id="RHEA:13065"/>
        <dbReference type="ChEBI" id="CHEBI:15377"/>
        <dbReference type="ChEBI" id="CHEBI:15378"/>
        <dbReference type="ChEBI" id="CHEBI:30616"/>
        <dbReference type="ChEBI" id="CHEBI:43474"/>
        <dbReference type="ChEBI" id="CHEBI:456216"/>
        <dbReference type="EC" id="3.6.4.10"/>
    </reaction>
</comment>
<reference evidence="11" key="1">
    <citation type="submission" date="2018-10" db="EMBL/GenBank/DDBJ databases">
        <title>Transcriptome assembly of Aceria tosichella (Wheat curl mite) Type 2.</title>
        <authorList>
            <person name="Scully E.D."/>
            <person name="Geib S.M."/>
            <person name="Palmer N.A."/>
            <person name="Gupta A.K."/>
            <person name="Sarath G."/>
            <person name="Tatineni S."/>
        </authorList>
    </citation>
    <scope>NUCLEOTIDE SEQUENCE</scope>
    <source>
        <strain evidence="11">LincolnNE</strain>
    </source>
</reference>
<dbReference type="InterPro" id="IPR042050">
    <property type="entry name" value="BIP_NBD"/>
</dbReference>
<dbReference type="Gene3D" id="1.20.1270.10">
    <property type="match status" value="1"/>
</dbReference>
<dbReference type="GO" id="GO:0140662">
    <property type="term" value="F:ATP-dependent protein folding chaperone"/>
    <property type="evidence" value="ECO:0007669"/>
    <property type="project" value="InterPro"/>
</dbReference>
<gene>
    <name evidence="11" type="primary">HSPA5</name>
    <name evidence="11" type="ORF">g.14620</name>
</gene>
<evidence type="ECO:0000256" key="6">
    <source>
        <dbReference type="ARBA" id="ARBA00022840"/>
    </source>
</evidence>
<evidence type="ECO:0000256" key="9">
    <source>
        <dbReference type="SAM" id="MobiDB-lite"/>
    </source>
</evidence>